<evidence type="ECO:0000256" key="5">
    <source>
        <dbReference type="ARBA" id="ARBA00022617"/>
    </source>
</evidence>
<evidence type="ECO:0000259" key="14">
    <source>
        <dbReference type="PROSITE" id="PS51007"/>
    </source>
</evidence>
<comment type="cofactor">
    <cofactor evidence="13">
        <name>Cu(+)</name>
        <dbReference type="ChEBI" id="CHEBI:49552"/>
    </cofactor>
    <text evidence="13">Binds 1 Cu(+) ion.</text>
</comment>
<dbReference type="InterPro" id="IPR011707">
    <property type="entry name" value="Cu-oxidase-like_N"/>
</dbReference>
<evidence type="ECO:0000256" key="10">
    <source>
        <dbReference type="ARBA" id="ARBA00023008"/>
    </source>
</evidence>
<evidence type="ECO:0000313" key="16">
    <source>
        <dbReference type="Proteomes" id="UP001596114"/>
    </source>
</evidence>
<evidence type="ECO:0000256" key="9">
    <source>
        <dbReference type="ARBA" id="ARBA00023004"/>
    </source>
</evidence>
<organism evidence="15 16">
    <name type="scientific">Rhodanobacter ginsengisoli</name>
    <dbReference type="NCBI Taxonomy" id="418646"/>
    <lineage>
        <taxon>Bacteria</taxon>
        <taxon>Pseudomonadati</taxon>
        <taxon>Pseudomonadota</taxon>
        <taxon>Gammaproteobacteria</taxon>
        <taxon>Lysobacterales</taxon>
        <taxon>Rhodanobacteraceae</taxon>
        <taxon>Rhodanobacter</taxon>
    </lineage>
</organism>
<dbReference type="RefSeq" id="WP_377321088.1">
    <property type="nucleotide sequence ID" value="NZ_JBHSNF010000003.1"/>
</dbReference>
<dbReference type="NCBIfam" id="TIGR02376">
    <property type="entry name" value="Cu_nitrite_red"/>
    <property type="match status" value="1"/>
</dbReference>
<evidence type="ECO:0000313" key="15">
    <source>
        <dbReference type="EMBL" id="MFC5526921.1"/>
    </source>
</evidence>
<keyword evidence="10 13" id="KW-0186">Copper</keyword>
<name>A0ABW0QPL6_9GAMM</name>
<evidence type="ECO:0000256" key="4">
    <source>
        <dbReference type="ARBA" id="ARBA00017290"/>
    </source>
</evidence>
<feature type="domain" description="Cytochrome c" evidence="14">
    <location>
        <begin position="373"/>
        <end position="463"/>
    </location>
</feature>
<dbReference type="PRINTS" id="PR00695">
    <property type="entry name" value="CUNO2RDTASE"/>
</dbReference>
<comment type="subunit">
    <text evidence="2 13">Homotrimer.</text>
</comment>
<proteinExistence type="inferred from homology"/>
<evidence type="ECO:0000256" key="2">
    <source>
        <dbReference type="ARBA" id="ARBA00011233"/>
    </source>
</evidence>
<keyword evidence="6 12" id="KW-0479">Metal-binding</keyword>
<dbReference type="Pfam" id="PF07732">
    <property type="entry name" value="Cu-oxidase_3"/>
    <property type="match status" value="1"/>
</dbReference>
<dbReference type="GO" id="GO:0050421">
    <property type="term" value="F:nitrite reductase (NO-forming) activity"/>
    <property type="evidence" value="ECO:0007669"/>
    <property type="project" value="UniProtKB-EC"/>
</dbReference>
<dbReference type="InterPro" id="IPR001287">
    <property type="entry name" value="NO2-reductase_Cu"/>
</dbReference>
<keyword evidence="5 12" id="KW-0349">Heme</keyword>
<dbReference type="PROSITE" id="PS51007">
    <property type="entry name" value="CYTC"/>
    <property type="match status" value="1"/>
</dbReference>
<dbReference type="InterPro" id="IPR051459">
    <property type="entry name" value="Cytochrome_c-type_DH"/>
</dbReference>
<keyword evidence="8 13" id="KW-0560">Oxidoreductase</keyword>
<dbReference type="CDD" id="cd11020">
    <property type="entry name" value="CuRO_1_CuNIR"/>
    <property type="match status" value="1"/>
</dbReference>
<dbReference type="InterPro" id="IPR009056">
    <property type="entry name" value="Cyt_c-like_dom"/>
</dbReference>
<accession>A0ABW0QPL6</accession>
<comment type="similarity">
    <text evidence="1 13">Belongs to the multicopper oxidase family.</text>
</comment>
<evidence type="ECO:0000256" key="13">
    <source>
        <dbReference type="RuleBase" id="RU365025"/>
    </source>
</evidence>
<keyword evidence="13" id="KW-0732">Signal</keyword>
<gene>
    <name evidence="15" type="primary">nirK</name>
    <name evidence="15" type="ORF">ACFPPA_14370</name>
</gene>
<evidence type="ECO:0000256" key="11">
    <source>
        <dbReference type="ARBA" id="ARBA00049340"/>
    </source>
</evidence>
<keyword evidence="9 12" id="KW-0408">Iron</keyword>
<dbReference type="PANTHER" id="PTHR35008:SF8">
    <property type="entry name" value="ALCOHOL DEHYDROGENASE CYTOCHROME C SUBUNIT"/>
    <property type="match status" value="1"/>
</dbReference>
<feature type="chain" id="PRO_5044959011" description="Copper-containing nitrite reductase" evidence="13">
    <location>
        <begin position="26"/>
        <end position="485"/>
    </location>
</feature>
<dbReference type="EMBL" id="JBHSNF010000003">
    <property type="protein sequence ID" value="MFC5526921.1"/>
    <property type="molecule type" value="Genomic_DNA"/>
</dbReference>
<evidence type="ECO:0000256" key="6">
    <source>
        <dbReference type="ARBA" id="ARBA00022723"/>
    </source>
</evidence>
<dbReference type="Gene3D" id="1.10.760.10">
    <property type="entry name" value="Cytochrome c-like domain"/>
    <property type="match status" value="1"/>
</dbReference>
<dbReference type="SUPFAM" id="SSF49503">
    <property type="entry name" value="Cupredoxins"/>
    <property type="match status" value="2"/>
</dbReference>
<dbReference type="Gene3D" id="2.60.40.420">
    <property type="entry name" value="Cupredoxins - blue copper proteins"/>
    <property type="match status" value="2"/>
</dbReference>
<keyword evidence="7" id="KW-0677">Repeat</keyword>
<evidence type="ECO:0000256" key="8">
    <source>
        <dbReference type="ARBA" id="ARBA00023002"/>
    </source>
</evidence>
<dbReference type="PANTHER" id="PTHR35008">
    <property type="entry name" value="BLL4482 PROTEIN-RELATED"/>
    <property type="match status" value="1"/>
</dbReference>
<evidence type="ECO:0000256" key="3">
    <source>
        <dbReference type="ARBA" id="ARBA00011882"/>
    </source>
</evidence>
<dbReference type="EC" id="1.7.2.1" evidence="3 13"/>
<dbReference type="InterPro" id="IPR008972">
    <property type="entry name" value="Cupredoxin"/>
</dbReference>
<evidence type="ECO:0000256" key="1">
    <source>
        <dbReference type="ARBA" id="ARBA00010609"/>
    </source>
</evidence>
<reference evidence="16" key="1">
    <citation type="journal article" date="2019" name="Int. J. Syst. Evol. Microbiol.">
        <title>The Global Catalogue of Microorganisms (GCM) 10K type strain sequencing project: providing services to taxonomists for standard genome sequencing and annotation.</title>
        <authorList>
            <consortium name="The Broad Institute Genomics Platform"/>
            <consortium name="The Broad Institute Genome Sequencing Center for Infectious Disease"/>
            <person name="Wu L."/>
            <person name="Ma J."/>
        </authorList>
    </citation>
    <scope>NUCLEOTIDE SEQUENCE [LARGE SCALE GENOMIC DNA]</scope>
    <source>
        <strain evidence="16">CGMCC 1.16619</strain>
    </source>
</reference>
<evidence type="ECO:0000256" key="7">
    <source>
        <dbReference type="ARBA" id="ARBA00022737"/>
    </source>
</evidence>
<protein>
    <recommendedName>
        <fullName evidence="4 13">Copper-containing nitrite reductase</fullName>
        <ecNumber evidence="3 13">1.7.2.1</ecNumber>
    </recommendedName>
</protein>
<dbReference type="CDD" id="cd04208">
    <property type="entry name" value="CuRO_2_CuNIR"/>
    <property type="match status" value="1"/>
</dbReference>
<comment type="cofactor">
    <cofactor evidence="13">
        <name>Cu(2+)</name>
        <dbReference type="ChEBI" id="CHEBI:29036"/>
    </cofactor>
    <text evidence="13">Binds 1 Cu(+) ion.</text>
</comment>
<dbReference type="Proteomes" id="UP001596114">
    <property type="component" value="Unassembled WGS sequence"/>
</dbReference>
<comment type="caution">
    <text evidence="15">The sequence shown here is derived from an EMBL/GenBank/DDBJ whole genome shotgun (WGS) entry which is preliminary data.</text>
</comment>
<dbReference type="InterPro" id="IPR036909">
    <property type="entry name" value="Cyt_c-like_dom_sf"/>
</dbReference>
<comment type="catalytic activity">
    <reaction evidence="11 13">
        <text>nitric oxide + Fe(III)-[cytochrome c] + H2O = Fe(II)-[cytochrome c] + nitrite + 2 H(+)</text>
        <dbReference type="Rhea" id="RHEA:15233"/>
        <dbReference type="Rhea" id="RHEA-COMP:10350"/>
        <dbReference type="Rhea" id="RHEA-COMP:14399"/>
        <dbReference type="ChEBI" id="CHEBI:15377"/>
        <dbReference type="ChEBI" id="CHEBI:15378"/>
        <dbReference type="ChEBI" id="CHEBI:16301"/>
        <dbReference type="ChEBI" id="CHEBI:16480"/>
        <dbReference type="ChEBI" id="CHEBI:29033"/>
        <dbReference type="ChEBI" id="CHEBI:29034"/>
        <dbReference type="EC" id="1.7.2.1"/>
    </reaction>
</comment>
<dbReference type="SUPFAM" id="SSF46626">
    <property type="entry name" value="Cytochrome c"/>
    <property type="match status" value="1"/>
</dbReference>
<evidence type="ECO:0000256" key="12">
    <source>
        <dbReference type="PROSITE-ProRule" id="PRU00433"/>
    </source>
</evidence>
<dbReference type="Pfam" id="PF00034">
    <property type="entry name" value="Cytochrom_C"/>
    <property type="match status" value="1"/>
</dbReference>
<keyword evidence="16" id="KW-1185">Reference proteome</keyword>
<feature type="signal peptide" evidence="13">
    <location>
        <begin position="1"/>
        <end position="25"/>
    </location>
</feature>
<sequence>MSRMLPIVLSASLLAAALYATPTLAAKAASHAGQAQVMAGDFGPPQGAPIEEKLVDPPGVPAPIHRNYPARVIVRLETREVVKEIADGVRYDFWTFNGSTPGPLIRVREGDTVELHLRNDPNSHMTHNIDLHAVMGPGGGAVSTATAPGHESVFTFKALRSGVFVYHCATPPVPMHIANGMYGMIVVEPPQGLPKVDHEYYVMQGDFYTTGTYHEPGLQSFDMQKLLLEQPTYVLFNGREGSLAGDNALKSSVGDKVRLFVGNGGPNLVSSFHVIGAIFDDANVEGGTLVNHNVQTTLVPAGGATMVELSTPVPGTLLLVDHSITRAFMKGALGQISVSGPPQPAIYEKGPSTAFVSKTAQPAQQSVALSVGDKAADGKRVFTQICSACHQGNAMGLPGAFPPLAMSDYLNSDPKRAIGIVLHGLSGKITVNSTGYESVMPALGPQLSDDEIANVLTYVLNNFNNKGGTISASEVKAVRKAGPAK</sequence>